<evidence type="ECO:0000313" key="4">
    <source>
        <dbReference type="EMBL" id="RBL99632.1"/>
    </source>
</evidence>
<protein>
    <recommendedName>
        <fullName evidence="3">Right handed beta helix domain-containing protein</fullName>
    </recommendedName>
</protein>
<dbReference type="NCBIfam" id="TIGR03804">
    <property type="entry name" value="para_beta_helix"/>
    <property type="match status" value="2"/>
</dbReference>
<evidence type="ECO:0000259" key="3">
    <source>
        <dbReference type="Pfam" id="PF13229"/>
    </source>
</evidence>
<dbReference type="InterPro" id="IPR012334">
    <property type="entry name" value="Pectin_lyas_fold"/>
</dbReference>
<dbReference type="RefSeq" id="WP_113607789.1">
    <property type="nucleotide sequence ID" value="NZ_POAF01000007.1"/>
</dbReference>
<comment type="caution">
    <text evidence="4">The sequence shown here is derived from an EMBL/GenBank/DDBJ whole genome shotgun (WGS) entry which is preliminary data.</text>
</comment>
<keyword evidence="2" id="KW-0732">Signal</keyword>
<name>A0A365YC73_9MICC</name>
<dbReference type="SUPFAM" id="SSF51126">
    <property type="entry name" value="Pectin lyase-like"/>
    <property type="match status" value="1"/>
</dbReference>
<dbReference type="EMBL" id="POAF01000007">
    <property type="protein sequence ID" value="RBL99632.1"/>
    <property type="molecule type" value="Genomic_DNA"/>
</dbReference>
<evidence type="ECO:0000313" key="5">
    <source>
        <dbReference type="Proteomes" id="UP000252167"/>
    </source>
</evidence>
<dbReference type="Gene3D" id="2.160.20.10">
    <property type="entry name" value="Single-stranded right-handed beta-helix, Pectin lyase-like"/>
    <property type="match status" value="2"/>
</dbReference>
<feature type="domain" description="Right handed beta helix" evidence="3">
    <location>
        <begin position="491"/>
        <end position="651"/>
    </location>
</feature>
<feature type="chain" id="PRO_5016660612" description="Right handed beta helix domain-containing protein" evidence="2">
    <location>
        <begin position="41"/>
        <end position="820"/>
    </location>
</feature>
<dbReference type="AlphaFoldDB" id="A0A365YC73"/>
<dbReference type="InterPro" id="IPR006626">
    <property type="entry name" value="PbH1"/>
</dbReference>
<feature type="region of interest" description="Disordered" evidence="1">
    <location>
        <begin position="256"/>
        <end position="276"/>
    </location>
</feature>
<sequence>MSASKAIASKPRALNKLTAIAAAAALVGAGLTYSAPDASAAQATASDSFTRTVAKGWGSATSGGAYSSWSSSGVAMSVASGKAKISGMTAKKSAVATLKNVSAADVTASGDFSFSSLPGTGANTYTGLETRRQADGSVYRGRLIVGSGGTAKLDISRVNAGKEAGLGSYTLPFKVKANQAVRVEFKATGTTKVDLSMRAWVVGQTAPGWQLKKSDSSTSRLAKAGNFGFWTYASAKHTTKTNISVDNLKLAKATGTVTTPPTESSKPVDPVAPVTNPKRGTATVGSASYAVPSNAVYVAPSSSGAQSGTKSNPYTSLQKAIDAAADGQTIVLRAGTYHQSAKVPYGKDKLTIQNYPGEKVWMDGTKKVTNWKKSGSTWASAGWTPSFSNKLLGVANNSRFVDSKYSMAAHPDMLFINGAPQKQVSSASQVVPGTFAVDYATDRLVMGTDPTGKTVTASALGQALTVIGENVTVQGFGIRGYATAYDGERAALQMQNVGATVRNMHIQNNAMTGLAIQNNNSVVDNVTSTGNGMLGIAVNAAYNSKFTDIVASGNNIEHFKSQPVSGGMKITRSRGITVDNVEVNKNDGMGLWLDESVYNFTVTNVQANNNTDAGIEAELSEKGIIANNEALHNKVGILIFDTGNVKIYNNDLGGNSLMGLQLSQDERRQNNKKFAGQDPRQPFPDNTTPWLTRNIEVSNNVFDKSGSFQFYALDKATNIPVDKMNVDIKGNLFTARQGTSTATMVAWGGSDNKQLSRYETPSALAKAKDSTWKNNQTSTAQTLSGMTADRAKAASVAVPLPADVAKAVGSKTGAKVVGQH</sequence>
<accession>A0A365YC73</accession>
<feature type="region of interest" description="Disordered" evidence="1">
    <location>
        <begin position="667"/>
        <end position="686"/>
    </location>
</feature>
<feature type="compositionally biased region" description="Polar residues" evidence="1">
    <location>
        <begin position="256"/>
        <end position="265"/>
    </location>
</feature>
<reference evidence="4 5" key="1">
    <citation type="submission" date="2018-01" db="EMBL/GenBank/DDBJ databases">
        <title>Glutamicibacter soli strain NHPC-3 Whole genome sequence and assembly.</title>
        <authorList>
            <person name="Choudhury P."/>
            <person name="Gupta D."/>
            <person name="Sengupta K."/>
            <person name="Jawed A."/>
            <person name="Sultana N."/>
            <person name="Saha P."/>
        </authorList>
    </citation>
    <scope>NUCLEOTIDE SEQUENCE [LARGE SCALE GENOMIC DNA]</scope>
    <source>
        <strain evidence="4 5">NHPC-3</strain>
    </source>
</reference>
<dbReference type="Proteomes" id="UP000252167">
    <property type="component" value="Unassembled WGS sequence"/>
</dbReference>
<dbReference type="InterPro" id="IPR011050">
    <property type="entry name" value="Pectin_lyase_fold/virulence"/>
</dbReference>
<organism evidence="4 5">
    <name type="scientific">Glutamicibacter soli</name>
    <dbReference type="NCBI Taxonomy" id="453836"/>
    <lineage>
        <taxon>Bacteria</taxon>
        <taxon>Bacillati</taxon>
        <taxon>Actinomycetota</taxon>
        <taxon>Actinomycetes</taxon>
        <taxon>Micrococcales</taxon>
        <taxon>Micrococcaceae</taxon>
        <taxon>Glutamicibacter</taxon>
    </lineage>
</organism>
<evidence type="ECO:0000256" key="2">
    <source>
        <dbReference type="SAM" id="SignalP"/>
    </source>
</evidence>
<proteinExistence type="predicted"/>
<keyword evidence="5" id="KW-1185">Reference proteome</keyword>
<dbReference type="SMART" id="SM00710">
    <property type="entry name" value="PbH1"/>
    <property type="match status" value="6"/>
</dbReference>
<dbReference type="InterPro" id="IPR039448">
    <property type="entry name" value="Beta_helix"/>
</dbReference>
<evidence type="ECO:0000256" key="1">
    <source>
        <dbReference type="SAM" id="MobiDB-lite"/>
    </source>
</evidence>
<dbReference type="InterPro" id="IPR022441">
    <property type="entry name" value="Para_beta_helix_rpt-2"/>
</dbReference>
<gene>
    <name evidence="4" type="ORF">C1H84_14550</name>
</gene>
<feature type="signal peptide" evidence="2">
    <location>
        <begin position="1"/>
        <end position="40"/>
    </location>
</feature>
<dbReference type="Pfam" id="PF13229">
    <property type="entry name" value="Beta_helix"/>
    <property type="match status" value="1"/>
</dbReference>